<feature type="binding site" evidence="12">
    <location>
        <position position="73"/>
    </location>
    <ligand>
        <name>[4Fe-4S] cluster</name>
        <dbReference type="ChEBI" id="CHEBI:49883"/>
        <label>1</label>
    </ligand>
</feature>
<dbReference type="InterPro" id="IPR016463">
    <property type="entry name" value="RnfB/RsxB_Proteobac"/>
</dbReference>
<feature type="binding site" evidence="12">
    <location>
        <position position="115"/>
    </location>
    <ligand>
        <name>[4Fe-4S] cluster</name>
        <dbReference type="ChEBI" id="CHEBI:49883"/>
        <label>2</label>
    </ligand>
</feature>
<keyword evidence="4 12" id="KW-0997">Cell inner membrane</keyword>
<keyword evidence="9 12" id="KW-0408">Iron</keyword>
<dbReference type="NCBIfam" id="TIGR01944">
    <property type="entry name" value="rnfB"/>
    <property type="match status" value="1"/>
</dbReference>
<evidence type="ECO:0000256" key="1">
    <source>
        <dbReference type="ARBA" id="ARBA00022448"/>
    </source>
</evidence>
<evidence type="ECO:0000313" key="15">
    <source>
        <dbReference type="EMBL" id="MBU2709733.1"/>
    </source>
</evidence>
<sequence>MEIIVYAILALLTLALIFGAILGFASVRFKVEGDPLVDQINALLPQTQCGQCGYPGCRPYAEAIADGDVINKCPPGGESTIASLADLLDVEPMPLDEAHGEEKPRTVAYIREDECIGCTKCIQACPVDAILGAAKQMHTVIANECTGCDLCVEPCPVDCIEMRPIEVTTKTWSWELPPAPVNLIATDAGRGHAA</sequence>
<feature type="domain" description="4Fe-4S ferredoxin-type" evidence="13">
    <location>
        <begin position="136"/>
        <end position="165"/>
    </location>
</feature>
<comment type="subcellular location">
    <subcellularLocation>
        <location evidence="12">Cell inner membrane</location>
    </subcellularLocation>
</comment>
<comment type="caution">
    <text evidence="12">Lacks conserved residue(s) required for the propagation of feature annotation.</text>
</comment>
<reference evidence="15 16" key="1">
    <citation type="submission" date="2021-04" db="EMBL/GenBank/DDBJ databases">
        <authorList>
            <person name="Pira H."/>
            <person name="Risdian C."/>
            <person name="Wink J."/>
        </authorList>
    </citation>
    <scope>NUCLEOTIDE SEQUENCE [LARGE SCALE GENOMIC DNA]</scope>
    <source>
        <strain evidence="15 16">WH53</strain>
    </source>
</reference>
<keyword evidence="8 12" id="KW-0249">Electron transport</keyword>
<dbReference type="HAMAP" id="MF_00463">
    <property type="entry name" value="RsxB_RnfB"/>
    <property type="match status" value="1"/>
</dbReference>
<name>A0ABS5Z6Q5_9GAMM</name>
<feature type="domain" description="4Fe-4S ferredoxin-type" evidence="13">
    <location>
        <begin position="106"/>
        <end position="135"/>
    </location>
</feature>
<evidence type="ECO:0000259" key="14">
    <source>
        <dbReference type="PROSITE" id="PS51656"/>
    </source>
</evidence>
<keyword evidence="6 12" id="KW-0677">Repeat</keyword>
<comment type="caution">
    <text evidence="15">The sequence shown here is derived from an EMBL/GenBank/DDBJ whole genome shotgun (WGS) entry which is preliminary data.</text>
</comment>
<dbReference type="InterPro" id="IPR017900">
    <property type="entry name" value="4Fe4S_Fe_S_CS"/>
</dbReference>
<organism evidence="15 16">
    <name type="scientific">Zooshikella harenae</name>
    <dbReference type="NCBI Taxonomy" id="2827238"/>
    <lineage>
        <taxon>Bacteria</taxon>
        <taxon>Pseudomonadati</taxon>
        <taxon>Pseudomonadota</taxon>
        <taxon>Gammaproteobacteria</taxon>
        <taxon>Oceanospirillales</taxon>
        <taxon>Zooshikellaceae</taxon>
        <taxon>Zooshikella</taxon>
    </lineage>
</organism>
<evidence type="ECO:0000256" key="4">
    <source>
        <dbReference type="ARBA" id="ARBA00022519"/>
    </source>
</evidence>
<evidence type="ECO:0000256" key="8">
    <source>
        <dbReference type="ARBA" id="ARBA00022982"/>
    </source>
</evidence>
<dbReference type="InterPro" id="IPR007202">
    <property type="entry name" value="4Fe-4S_dom"/>
</dbReference>
<gene>
    <name evidence="15" type="primary">rsxB</name>
    <name evidence="12" type="synonym">rnfB</name>
    <name evidence="15" type="ORF">KCG35_01525</name>
</gene>
<feature type="binding site" evidence="12">
    <location>
        <position position="145"/>
    </location>
    <ligand>
        <name>[4Fe-4S] cluster</name>
        <dbReference type="ChEBI" id="CHEBI:49883"/>
        <label>3</label>
    </ligand>
</feature>
<evidence type="ECO:0000256" key="6">
    <source>
        <dbReference type="ARBA" id="ARBA00022737"/>
    </source>
</evidence>
<keyword evidence="1 12" id="KW-0813">Transport</keyword>
<feature type="binding site" evidence="12">
    <location>
        <position position="52"/>
    </location>
    <ligand>
        <name>[4Fe-4S] cluster</name>
        <dbReference type="ChEBI" id="CHEBI:49883"/>
        <label>1</label>
    </ligand>
</feature>
<dbReference type="Gene3D" id="1.10.15.40">
    <property type="entry name" value="Electron transport complex subunit B, putative Fe-S cluster"/>
    <property type="match status" value="1"/>
</dbReference>
<dbReference type="PANTHER" id="PTHR42859">
    <property type="entry name" value="OXIDOREDUCTASE"/>
    <property type="match status" value="1"/>
</dbReference>
<evidence type="ECO:0000256" key="7">
    <source>
        <dbReference type="ARBA" id="ARBA00022967"/>
    </source>
</evidence>
<dbReference type="PROSITE" id="PS00198">
    <property type="entry name" value="4FE4S_FER_1"/>
    <property type="match status" value="1"/>
</dbReference>
<feature type="binding site" evidence="12">
    <location>
        <position position="151"/>
    </location>
    <ligand>
        <name>[4Fe-4S] cluster</name>
        <dbReference type="ChEBI" id="CHEBI:49883"/>
        <label>3</label>
    </ligand>
</feature>
<feature type="binding site" evidence="12">
    <location>
        <position position="125"/>
    </location>
    <ligand>
        <name>[4Fe-4S] cluster</name>
        <dbReference type="ChEBI" id="CHEBI:49883"/>
        <label>3</label>
    </ligand>
</feature>
<dbReference type="Gene3D" id="3.30.70.20">
    <property type="match status" value="1"/>
</dbReference>
<dbReference type="PIRSF" id="PIRSF005784">
    <property type="entry name" value="Elect_transpt_RnfB"/>
    <property type="match status" value="1"/>
</dbReference>
<protein>
    <recommendedName>
        <fullName evidence="12">Ion-translocating oxidoreductase complex subunit B</fullName>
        <ecNumber evidence="12">7.-.-.-</ecNumber>
    </recommendedName>
    <alternativeName>
        <fullName evidence="12">Rnf electron transport complex subunit B</fullName>
    </alternativeName>
</protein>
<dbReference type="PROSITE" id="PS51656">
    <property type="entry name" value="4FE4S"/>
    <property type="match status" value="1"/>
</dbReference>
<dbReference type="InterPro" id="IPR017896">
    <property type="entry name" value="4Fe4S_Fe-S-bd"/>
</dbReference>
<feature type="binding site" evidence="12">
    <location>
        <position position="148"/>
    </location>
    <ligand>
        <name>[4Fe-4S] cluster</name>
        <dbReference type="ChEBI" id="CHEBI:49883"/>
        <label>3</label>
    </ligand>
</feature>
<evidence type="ECO:0000259" key="13">
    <source>
        <dbReference type="PROSITE" id="PS51379"/>
    </source>
</evidence>
<keyword evidence="7 12" id="KW-1278">Translocase</keyword>
<comment type="function">
    <text evidence="12">Part of a membrane-bound complex that couples electron transfer with translocation of ions across the membrane.</text>
</comment>
<dbReference type="Pfam" id="PF04060">
    <property type="entry name" value="FeS"/>
    <property type="match status" value="1"/>
</dbReference>
<comment type="cofactor">
    <cofactor evidence="12">
        <name>[4Fe-4S] cluster</name>
        <dbReference type="ChEBI" id="CHEBI:49883"/>
    </cofactor>
    <text evidence="12">Binds 3 [4Fe-4S] clusters.</text>
</comment>
<evidence type="ECO:0000313" key="16">
    <source>
        <dbReference type="Proteomes" id="UP000690515"/>
    </source>
</evidence>
<keyword evidence="5 12" id="KW-0479">Metal-binding</keyword>
<evidence type="ECO:0000256" key="5">
    <source>
        <dbReference type="ARBA" id="ARBA00022723"/>
    </source>
</evidence>
<dbReference type="PANTHER" id="PTHR42859:SF3">
    <property type="entry name" value="ION-TRANSLOCATING OXIDOREDUCTASE COMPLEX SUBUNIT B"/>
    <property type="match status" value="1"/>
</dbReference>
<evidence type="ECO:0000256" key="3">
    <source>
        <dbReference type="ARBA" id="ARBA00022485"/>
    </source>
</evidence>
<evidence type="ECO:0000256" key="10">
    <source>
        <dbReference type="ARBA" id="ARBA00023014"/>
    </source>
</evidence>
<feature type="binding site" evidence="12">
    <location>
        <position position="155"/>
    </location>
    <ligand>
        <name>[4Fe-4S] cluster</name>
        <dbReference type="ChEBI" id="CHEBI:49883"/>
        <label>2</label>
    </ligand>
</feature>
<proteinExistence type="inferred from homology"/>
<dbReference type="SUPFAM" id="SSF54862">
    <property type="entry name" value="4Fe-4S ferredoxins"/>
    <property type="match status" value="1"/>
</dbReference>
<keyword evidence="3 12" id="KW-0004">4Fe-4S</keyword>
<comment type="subunit">
    <text evidence="12">The complex is composed of six subunits: RnfA, RnfB, RnfC, RnfD, RnfE and RnfG.</text>
</comment>
<dbReference type="RefSeq" id="WP_215817899.1">
    <property type="nucleotide sequence ID" value="NZ_JAGSOY010000002.1"/>
</dbReference>
<feature type="binding site" evidence="12">
    <location>
        <position position="49"/>
    </location>
    <ligand>
        <name>[4Fe-4S] cluster</name>
        <dbReference type="ChEBI" id="CHEBI:49883"/>
        <label>1</label>
    </ligand>
</feature>
<feature type="binding site" evidence="12">
    <location>
        <position position="118"/>
    </location>
    <ligand>
        <name>[4Fe-4S] cluster</name>
        <dbReference type="ChEBI" id="CHEBI:49883"/>
        <label>2</label>
    </ligand>
</feature>
<dbReference type="PROSITE" id="PS51379">
    <property type="entry name" value="4FE4S_FER_2"/>
    <property type="match status" value="2"/>
</dbReference>
<evidence type="ECO:0000256" key="11">
    <source>
        <dbReference type="ARBA" id="ARBA00023136"/>
    </source>
</evidence>
<evidence type="ECO:0000256" key="2">
    <source>
        <dbReference type="ARBA" id="ARBA00022475"/>
    </source>
</evidence>
<evidence type="ECO:0000256" key="9">
    <source>
        <dbReference type="ARBA" id="ARBA00023004"/>
    </source>
</evidence>
<feature type="region of interest" description="Hydrophobic" evidence="12">
    <location>
        <begin position="1"/>
        <end position="26"/>
    </location>
</feature>
<dbReference type="EMBL" id="JAGSOY010000002">
    <property type="protein sequence ID" value="MBU2709733.1"/>
    <property type="molecule type" value="Genomic_DNA"/>
</dbReference>
<keyword evidence="11 12" id="KW-0472">Membrane</keyword>
<keyword evidence="2 12" id="KW-1003">Cell membrane</keyword>
<dbReference type="Pfam" id="PF14697">
    <property type="entry name" value="Fer4_21"/>
    <property type="match status" value="1"/>
</dbReference>
<feature type="binding site" evidence="12">
    <location>
        <position position="57"/>
    </location>
    <ligand>
        <name>[4Fe-4S] cluster</name>
        <dbReference type="ChEBI" id="CHEBI:49883"/>
        <label>1</label>
    </ligand>
</feature>
<feature type="binding site" evidence="12">
    <location>
        <position position="121"/>
    </location>
    <ligand>
        <name>[4Fe-4S] cluster</name>
        <dbReference type="ChEBI" id="CHEBI:49883"/>
        <label>2</label>
    </ligand>
</feature>
<evidence type="ECO:0000256" key="12">
    <source>
        <dbReference type="HAMAP-Rule" id="MF_00463"/>
    </source>
</evidence>
<dbReference type="NCBIfam" id="NF003475">
    <property type="entry name" value="PRK05113.1"/>
    <property type="match status" value="1"/>
</dbReference>
<dbReference type="InterPro" id="IPR010207">
    <property type="entry name" value="Elect_transpt_cplx_RnfB/RsxB"/>
</dbReference>
<dbReference type="InterPro" id="IPR050294">
    <property type="entry name" value="RnfB_subfamily"/>
</dbReference>
<accession>A0ABS5Z6Q5</accession>
<comment type="similarity">
    <text evidence="12">Belongs to the 4Fe4S bacterial-type ferredoxin family. RnfB subfamily.</text>
</comment>
<feature type="domain" description="4Fe-4S" evidence="14">
    <location>
        <begin position="32"/>
        <end position="90"/>
    </location>
</feature>
<dbReference type="Proteomes" id="UP000690515">
    <property type="component" value="Unassembled WGS sequence"/>
</dbReference>
<keyword evidence="16" id="KW-1185">Reference proteome</keyword>
<keyword evidence="10 12" id="KW-0411">Iron-sulfur</keyword>
<dbReference type="EC" id="7.-.-.-" evidence="12"/>